<dbReference type="AlphaFoldDB" id="A0AB34G682"/>
<evidence type="ECO:0000313" key="3">
    <source>
        <dbReference type="EMBL" id="KAJ6446252.1"/>
    </source>
</evidence>
<dbReference type="SUPFAM" id="SSF54909">
    <property type="entry name" value="Dimeric alpha+beta barrel"/>
    <property type="match status" value="1"/>
</dbReference>
<dbReference type="PROSITE" id="PS51502">
    <property type="entry name" value="S_R_A_B_BARREL"/>
    <property type="match status" value="1"/>
</dbReference>
<evidence type="ECO:0000256" key="1">
    <source>
        <dbReference type="ARBA" id="ARBA00011738"/>
    </source>
</evidence>
<dbReference type="EMBL" id="JAQHRD010000001">
    <property type="protein sequence ID" value="KAJ6446252.1"/>
    <property type="molecule type" value="Genomic_DNA"/>
</dbReference>
<dbReference type="PANTHER" id="PTHR33178:SF10">
    <property type="entry name" value="STRESS-RESPONSE A_B BARREL DOMAIN-CONTAINING PROTEIN"/>
    <property type="match status" value="1"/>
</dbReference>
<dbReference type="SMART" id="SM00886">
    <property type="entry name" value="Dabb"/>
    <property type="match status" value="1"/>
</dbReference>
<keyword evidence="4" id="KW-1185">Reference proteome</keyword>
<reference evidence="3" key="1">
    <citation type="submission" date="2023-01" db="EMBL/GenBank/DDBJ databases">
        <title>The growth and conidiation of Purpureocillium lavendulum are regulated by nitrogen source and histone H3K14 acetylation.</title>
        <authorList>
            <person name="Tang P."/>
            <person name="Han J."/>
            <person name="Zhang C."/>
            <person name="Tang P."/>
            <person name="Qi F."/>
            <person name="Zhang K."/>
            <person name="Liang L."/>
        </authorList>
    </citation>
    <scope>NUCLEOTIDE SEQUENCE</scope>
    <source>
        <strain evidence="3">YMF1.00683</strain>
    </source>
</reference>
<evidence type="ECO:0000313" key="4">
    <source>
        <dbReference type="Proteomes" id="UP001163105"/>
    </source>
</evidence>
<dbReference type="Pfam" id="PF07876">
    <property type="entry name" value="Dabb"/>
    <property type="match status" value="1"/>
</dbReference>
<accession>A0AB34G682</accession>
<dbReference type="Proteomes" id="UP001163105">
    <property type="component" value="Unassembled WGS sequence"/>
</dbReference>
<dbReference type="PANTHER" id="PTHR33178">
    <property type="match status" value="1"/>
</dbReference>
<comment type="caution">
    <text evidence="3">The sequence shown here is derived from an EMBL/GenBank/DDBJ whole genome shotgun (WGS) entry which is preliminary data.</text>
</comment>
<feature type="domain" description="Stress-response A/B barrel" evidence="2">
    <location>
        <begin position="3"/>
        <end position="109"/>
    </location>
</feature>
<dbReference type="InterPro" id="IPR011008">
    <property type="entry name" value="Dimeric_a/b-barrel"/>
</dbReference>
<dbReference type="Gene3D" id="3.30.70.100">
    <property type="match status" value="1"/>
</dbReference>
<sequence>MSVKHIVQFQFKATATPEAINQCVSDMLGLRELCVHPTTQKQYIKSSVGGKDMSIEGLQHGITHAFIVEFDSVADRDYYVKEDPAHITFVKTYVTSPDSILEKGQVIDFVPGDF</sequence>
<comment type="subunit">
    <text evidence="1">Homodimer.</text>
</comment>
<organism evidence="3 4">
    <name type="scientific">Purpureocillium lavendulum</name>
    <dbReference type="NCBI Taxonomy" id="1247861"/>
    <lineage>
        <taxon>Eukaryota</taxon>
        <taxon>Fungi</taxon>
        <taxon>Dikarya</taxon>
        <taxon>Ascomycota</taxon>
        <taxon>Pezizomycotina</taxon>
        <taxon>Sordariomycetes</taxon>
        <taxon>Hypocreomycetidae</taxon>
        <taxon>Hypocreales</taxon>
        <taxon>Ophiocordycipitaceae</taxon>
        <taxon>Purpureocillium</taxon>
    </lineage>
</organism>
<dbReference type="InterPro" id="IPR044662">
    <property type="entry name" value="HS1/DABB1-like"/>
</dbReference>
<protein>
    <submittedName>
        <fullName evidence="3">Stress responsive a/B barrel domain-containing protein</fullName>
    </submittedName>
</protein>
<gene>
    <name evidence="3" type="ORF">O9K51_01023</name>
</gene>
<proteinExistence type="predicted"/>
<name>A0AB34G682_9HYPO</name>
<evidence type="ECO:0000259" key="2">
    <source>
        <dbReference type="PROSITE" id="PS51502"/>
    </source>
</evidence>
<dbReference type="InterPro" id="IPR013097">
    <property type="entry name" value="Dabb"/>
</dbReference>